<dbReference type="InterPro" id="IPR000835">
    <property type="entry name" value="HTH_MarR-typ"/>
</dbReference>
<dbReference type="InterPro" id="IPR036388">
    <property type="entry name" value="WH-like_DNA-bd_sf"/>
</dbReference>
<evidence type="ECO:0000313" key="4">
    <source>
        <dbReference type="Proteomes" id="UP001645859"/>
    </source>
</evidence>
<reference evidence="3 4" key="1">
    <citation type="submission" date="2018-09" db="EMBL/GenBank/DDBJ databases">
        <title>Comparative genomics of Leucobacter spp.</title>
        <authorList>
            <person name="Reis A.C."/>
            <person name="Kolvenbach B.A."/>
            <person name="Corvini P.F.X."/>
            <person name="Nunes O.C."/>
        </authorList>
    </citation>
    <scope>NUCLEOTIDE SEQUENCE [LARGE SCALE GENOMIC DNA]</scope>
    <source>
        <strain evidence="3 4">TAN 31504</strain>
    </source>
</reference>
<dbReference type="SUPFAM" id="SSF46785">
    <property type="entry name" value="Winged helix' DNA-binding domain"/>
    <property type="match status" value="1"/>
</dbReference>
<evidence type="ECO:0000256" key="1">
    <source>
        <dbReference type="SAM" id="MobiDB-lite"/>
    </source>
</evidence>
<dbReference type="Proteomes" id="UP001645859">
    <property type="component" value="Unassembled WGS sequence"/>
</dbReference>
<feature type="domain" description="HTH marR-type" evidence="2">
    <location>
        <begin position="1"/>
        <end position="124"/>
    </location>
</feature>
<name>A0ABS1SFA6_9MICO</name>
<dbReference type="Pfam" id="PF01047">
    <property type="entry name" value="MarR"/>
    <property type="match status" value="1"/>
</dbReference>
<proteinExistence type="predicted"/>
<dbReference type="PROSITE" id="PS50995">
    <property type="entry name" value="HTH_MARR_2"/>
    <property type="match status" value="1"/>
</dbReference>
<dbReference type="InterPro" id="IPR036390">
    <property type="entry name" value="WH_DNA-bd_sf"/>
</dbReference>
<accession>A0ABS1SFA6</accession>
<organism evidence="3 4">
    <name type="scientific">Leucobacter chromiireducens subsp. solipictus</name>
    <dbReference type="NCBI Taxonomy" id="398235"/>
    <lineage>
        <taxon>Bacteria</taxon>
        <taxon>Bacillati</taxon>
        <taxon>Actinomycetota</taxon>
        <taxon>Actinomycetes</taxon>
        <taxon>Micrococcales</taxon>
        <taxon>Microbacteriaceae</taxon>
        <taxon>Leucobacter</taxon>
    </lineage>
</organism>
<feature type="region of interest" description="Disordered" evidence="1">
    <location>
        <begin position="133"/>
        <end position="152"/>
    </location>
</feature>
<gene>
    <name evidence="3" type="ORF">D3230_06755</name>
</gene>
<dbReference type="SMART" id="SM00347">
    <property type="entry name" value="HTH_MARR"/>
    <property type="match status" value="1"/>
</dbReference>
<sequence>MLLARHLTLAANRCEGNSLDRSAYTILSCLTCGGSLTLAQLSDAIGLEMSTLHRQTAAMLRSGLIERIPDPEGGIARKFVVTAEGEQQLAAACRENMGRLMRATQDWSPEDLSTFASYLTRFNQAIEAADQRPWPRPFAASRRADADLAPSV</sequence>
<comment type="caution">
    <text evidence="3">The sequence shown here is derived from an EMBL/GenBank/DDBJ whole genome shotgun (WGS) entry which is preliminary data.</text>
</comment>
<dbReference type="EMBL" id="QYAC01000003">
    <property type="protein sequence ID" value="MBL3678997.1"/>
    <property type="molecule type" value="Genomic_DNA"/>
</dbReference>
<evidence type="ECO:0000313" key="3">
    <source>
        <dbReference type="EMBL" id="MBL3678997.1"/>
    </source>
</evidence>
<evidence type="ECO:0000259" key="2">
    <source>
        <dbReference type="PROSITE" id="PS50995"/>
    </source>
</evidence>
<keyword evidence="4" id="KW-1185">Reference proteome</keyword>
<protein>
    <submittedName>
        <fullName evidence="3">MarR family transcriptional regulator</fullName>
    </submittedName>
</protein>
<dbReference type="Gene3D" id="1.10.10.10">
    <property type="entry name" value="Winged helix-like DNA-binding domain superfamily/Winged helix DNA-binding domain"/>
    <property type="match status" value="1"/>
</dbReference>